<sequence>MIVQLFGAGFDNRGAQLMLWTAAQKLRELHPEVEIVVEAIRSSPSERASYDLRTLFPSLGLPKQKRAVRLASTYDRLSRLLPTKLHRKYGLVRRCDVDAFIDISGYAFGDKWTLLNLRELDARLSVFARKGKPRILLPQMLGPFNEEPKRRAAEKAFSKADLIYARDQTSLECVQALDCGPAEIQLAPDITIFCDAKKTKPPLDGPYASLVPNARMLDKAAGTWGENYMEALVQAGQKIKSYDVQPIVVIHDIGQNDIKLGYELADRLEIPRERVYQPDDALEIKQLLAQGVMTIGSRFHALVSSLSTGVPSIALGWAHKYEALLKDFGLPELCCHHTEGPDCTLKHIDRCMDPDRREQVVQTLQASKKHMRAENERMWSRVSEMLRVRCS</sequence>
<dbReference type="OrthoDB" id="3199616at2"/>
<dbReference type="Proteomes" id="UP000319852">
    <property type="component" value="Chromosome"/>
</dbReference>
<dbReference type="Pfam" id="PF04230">
    <property type="entry name" value="PS_pyruv_trans"/>
    <property type="match status" value="1"/>
</dbReference>
<dbReference type="RefSeq" id="WP_145062336.1">
    <property type="nucleotide sequence ID" value="NZ_CP036263.1"/>
</dbReference>
<organism evidence="2 3">
    <name type="scientific">Adhaeretor mobilis</name>
    <dbReference type="NCBI Taxonomy" id="1930276"/>
    <lineage>
        <taxon>Bacteria</taxon>
        <taxon>Pseudomonadati</taxon>
        <taxon>Planctomycetota</taxon>
        <taxon>Planctomycetia</taxon>
        <taxon>Pirellulales</taxon>
        <taxon>Lacipirellulaceae</taxon>
        <taxon>Adhaeretor</taxon>
    </lineage>
</organism>
<gene>
    <name evidence="2" type="ORF">HG15A2_40230</name>
</gene>
<protein>
    <submittedName>
        <fullName evidence="2">Colanic acid biosynthesis protein</fullName>
    </submittedName>
</protein>
<dbReference type="PANTHER" id="PTHR36836:SF1">
    <property type="entry name" value="COLANIC ACID BIOSYNTHESIS PROTEIN WCAK"/>
    <property type="match status" value="1"/>
</dbReference>
<dbReference type="InterPro" id="IPR007345">
    <property type="entry name" value="Polysacch_pyruvyl_Trfase"/>
</dbReference>
<reference evidence="2 3" key="1">
    <citation type="submission" date="2019-02" db="EMBL/GenBank/DDBJ databases">
        <title>Deep-cultivation of Planctomycetes and their phenomic and genomic characterization uncovers novel biology.</title>
        <authorList>
            <person name="Wiegand S."/>
            <person name="Jogler M."/>
            <person name="Boedeker C."/>
            <person name="Pinto D."/>
            <person name="Vollmers J."/>
            <person name="Rivas-Marin E."/>
            <person name="Kohn T."/>
            <person name="Peeters S.H."/>
            <person name="Heuer A."/>
            <person name="Rast P."/>
            <person name="Oberbeckmann S."/>
            <person name="Bunk B."/>
            <person name="Jeske O."/>
            <person name="Meyerdierks A."/>
            <person name="Storesund J.E."/>
            <person name="Kallscheuer N."/>
            <person name="Luecker S."/>
            <person name="Lage O.M."/>
            <person name="Pohl T."/>
            <person name="Merkel B.J."/>
            <person name="Hornburger P."/>
            <person name="Mueller R.-W."/>
            <person name="Bruemmer F."/>
            <person name="Labrenz M."/>
            <person name="Spormann A.M."/>
            <person name="Op den Camp H."/>
            <person name="Overmann J."/>
            <person name="Amann R."/>
            <person name="Jetten M.S.M."/>
            <person name="Mascher T."/>
            <person name="Medema M.H."/>
            <person name="Devos D.P."/>
            <person name="Kaster A.-K."/>
            <person name="Ovreas L."/>
            <person name="Rohde M."/>
            <person name="Galperin M.Y."/>
            <person name="Jogler C."/>
        </authorList>
    </citation>
    <scope>NUCLEOTIDE SEQUENCE [LARGE SCALE GENOMIC DNA]</scope>
    <source>
        <strain evidence="2 3">HG15A2</strain>
    </source>
</reference>
<dbReference type="EMBL" id="CP036263">
    <property type="protein sequence ID" value="QDT00684.1"/>
    <property type="molecule type" value="Genomic_DNA"/>
</dbReference>
<evidence type="ECO:0000313" key="2">
    <source>
        <dbReference type="EMBL" id="QDT00684.1"/>
    </source>
</evidence>
<accession>A0A517N0P4</accession>
<keyword evidence="3" id="KW-1185">Reference proteome</keyword>
<dbReference type="AlphaFoldDB" id="A0A517N0P4"/>
<feature type="domain" description="Polysaccharide pyruvyl transferase" evidence="1">
    <location>
        <begin position="12"/>
        <end position="318"/>
    </location>
</feature>
<dbReference type="PANTHER" id="PTHR36836">
    <property type="entry name" value="COLANIC ACID BIOSYNTHESIS PROTEIN WCAK"/>
    <property type="match status" value="1"/>
</dbReference>
<evidence type="ECO:0000313" key="3">
    <source>
        <dbReference type="Proteomes" id="UP000319852"/>
    </source>
</evidence>
<proteinExistence type="predicted"/>
<evidence type="ECO:0000259" key="1">
    <source>
        <dbReference type="Pfam" id="PF04230"/>
    </source>
</evidence>
<name>A0A517N0P4_9BACT</name>
<dbReference type="KEGG" id="amob:HG15A2_40230"/>